<evidence type="ECO:0000313" key="3">
    <source>
        <dbReference type="Proteomes" id="UP001195914"/>
    </source>
</evidence>
<gene>
    <name evidence="2" type="ORF">X943_002904</name>
</gene>
<accession>A0AAD9GFR0</accession>
<sequence>MGNGKYDQHYWHISRIFASFGYFFDARKIENDETRRQEDDTMICKVSKHTSSIIRDILWEEDALGIDIKNRYYPPLQADDSISDAAEAITPDTVSDADVPIDGDNAVSSSSKESSPEVVFDTQRGVENNFAKYTYWTVETGPHVSYTSHPIFATKREKVVTLLEEAEACMANMMWGKKPGGLRQVPRHILLQAAQVASRAFFDPDYRNYLLNAYET</sequence>
<keyword evidence="3" id="KW-1185">Reference proteome</keyword>
<proteinExistence type="predicted"/>
<dbReference type="EMBL" id="JAHBMH010000033">
    <property type="protein sequence ID" value="KAK1937562.1"/>
    <property type="molecule type" value="Genomic_DNA"/>
</dbReference>
<reference evidence="2" key="1">
    <citation type="journal article" date="2014" name="Nucleic Acids Res.">
        <title>The evolutionary dynamics of variant antigen genes in Babesia reveal a history of genomic innovation underlying host-parasite interaction.</title>
        <authorList>
            <person name="Jackson A.P."/>
            <person name="Otto T.D."/>
            <person name="Darby A."/>
            <person name="Ramaprasad A."/>
            <person name="Xia D."/>
            <person name="Echaide I.E."/>
            <person name="Farber M."/>
            <person name="Gahlot S."/>
            <person name="Gamble J."/>
            <person name="Gupta D."/>
            <person name="Gupta Y."/>
            <person name="Jackson L."/>
            <person name="Malandrin L."/>
            <person name="Malas T.B."/>
            <person name="Moussa E."/>
            <person name="Nair M."/>
            <person name="Reid A.J."/>
            <person name="Sanders M."/>
            <person name="Sharma J."/>
            <person name="Tracey A."/>
            <person name="Quail M.A."/>
            <person name="Weir W."/>
            <person name="Wastling J.M."/>
            <person name="Hall N."/>
            <person name="Willadsen P."/>
            <person name="Lingelbach K."/>
            <person name="Shiels B."/>
            <person name="Tait A."/>
            <person name="Berriman M."/>
            <person name="Allred D.R."/>
            <person name="Pain A."/>
        </authorList>
    </citation>
    <scope>NUCLEOTIDE SEQUENCE</scope>
    <source>
        <strain evidence="2">1802A</strain>
    </source>
</reference>
<name>A0AAD9GFR0_BABDI</name>
<protein>
    <submittedName>
        <fullName evidence="2">Uncharacterized protein</fullName>
    </submittedName>
</protein>
<comment type="caution">
    <text evidence="2">The sequence shown here is derived from an EMBL/GenBank/DDBJ whole genome shotgun (WGS) entry which is preliminary data.</text>
</comment>
<evidence type="ECO:0000256" key="1">
    <source>
        <dbReference type="SAM" id="MobiDB-lite"/>
    </source>
</evidence>
<dbReference type="AlphaFoldDB" id="A0AAD9GFR0"/>
<organism evidence="2 3">
    <name type="scientific">Babesia divergens</name>
    <dbReference type="NCBI Taxonomy" id="32595"/>
    <lineage>
        <taxon>Eukaryota</taxon>
        <taxon>Sar</taxon>
        <taxon>Alveolata</taxon>
        <taxon>Apicomplexa</taxon>
        <taxon>Aconoidasida</taxon>
        <taxon>Piroplasmida</taxon>
        <taxon>Babesiidae</taxon>
        <taxon>Babesia</taxon>
    </lineage>
</organism>
<reference evidence="2" key="2">
    <citation type="submission" date="2021-05" db="EMBL/GenBank/DDBJ databases">
        <authorList>
            <person name="Pain A."/>
        </authorList>
    </citation>
    <scope>NUCLEOTIDE SEQUENCE</scope>
    <source>
        <strain evidence="2">1802A</strain>
    </source>
</reference>
<dbReference type="Proteomes" id="UP001195914">
    <property type="component" value="Unassembled WGS sequence"/>
</dbReference>
<feature type="region of interest" description="Disordered" evidence="1">
    <location>
        <begin position="93"/>
        <end position="117"/>
    </location>
</feature>
<evidence type="ECO:0000313" key="2">
    <source>
        <dbReference type="EMBL" id="KAK1937562.1"/>
    </source>
</evidence>